<dbReference type="RefSeq" id="XP_026619597.1">
    <property type="nucleotide sequence ID" value="XM_026768451.1"/>
</dbReference>
<dbReference type="EMBL" id="KZ852133">
    <property type="protein sequence ID" value="RDH26575.1"/>
    <property type="molecule type" value="Genomic_DNA"/>
</dbReference>
<keyword evidence="2" id="KW-1185">Reference proteome</keyword>
<evidence type="ECO:0000313" key="2">
    <source>
        <dbReference type="Proteomes" id="UP000253729"/>
    </source>
</evidence>
<dbReference type="GeneID" id="38136807"/>
<feature type="non-terminal residue" evidence="1">
    <location>
        <position position="1"/>
    </location>
</feature>
<dbReference type="Proteomes" id="UP000253729">
    <property type="component" value="Unassembled WGS sequence"/>
</dbReference>
<dbReference type="AlphaFoldDB" id="A0A3F3PHY9"/>
<protein>
    <submittedName>
        <fullName evidence="1">Uncharacterized protein</fullName>
    </submittedName>
</protein>
<name>A0A3F3PHY9_9EURO</name>
<proteinExistence type="predicted"/>
<gene>
    <name evidence="1" type="ORF">BDQ94DRAFT_155347</name>
</gene>
<accession>A0A3F3PHY9</accession>
<reference evidence="1 2" key="1">
    <citation type="submission" date="2018-07" db="EMBL/GenBank/DDBJ databases">
        <title>The genomes of Aspergillus section Nigri reveals drivers in fungal speciation.</title>
        <authorList>
            <consortium name="DOE Joint Genome Institute"/>
            <person name="Vesth T.C."/>
            <person name="Nybo J."/>
            <person name="Theobald S."/>
            <person name="Brandl J."/>
            <person name="Frisvad J.C."/>
            <person name="Nielsen K.F."/>
            <person name="Lyhne E.K."/>
            <person name="Kogle M.E."/>
            <person name="Kuo A."/>
            <person name="Riley R."/>
            <person name="Clum A."/>
            <person name="Nolan M."/>
            <person name="Lipzen A."/>
            <person name="Salamov A."/>
            <person name="Henrissat B."/>
            <person name="Wiebenga A."/>
            <person name="De vries R.P."/>
            <person name="Grigoriev I.V."/>
            <person name="Mortensen U.H."/>
            <person name="Andersen M.R."/>
            <person name="Baker S.E."/>
        </authorList>
    </citation>
    <scope>NUCLEOTIDE SEQUENCE [LARGE SCALE GENOMIC DNA]</scope>
    <source>
        <strain evidence="1 2">CBS 139.54b</strain>
    </source>
</reference>
<sequence length="55" mass="6362">MEVPIEDMPRSIDEYLSTQEIHARKEENEALKKKEVVFDLISDNEEEGDHTNTAS</sequence>
<organism evidence="1 2">
    <name type="scientific">Aspergillus welwitschiae</name>
    <dbReference type="NCBI Taxonomy" id="1341132"/>
    <lineage>
        <taxon>Eukaryota</taxon>
        <taxon>Fungi</taxon>
        <taxon>Dikarya</taxon>
        <taxon>Ascomycota</taxon>
        <taxon>Pezizomycotina</taxon>
        <taxon>Eurotiomycetes</taxon>
        <taxon>Eurotiomycetidae</taxon>
        <taxon>Eurotiales</taxon>
        <taxon>Aspergillaceae</taxon>
        <taxon>Aspergillus</taxon>
        <taxon>Aspergillus subgen. Circumdati</taxon>
    </lineage>
</organism>
<evidence type="ECO:0000313" key="1">
    <source>
        <dbReference type="EMBL" id="RDH26575.1"/>
    </source>
</evidence>